<feature type="region of interest" description="Disordered" evidence="2">
    <location>
        <begin position="1"/>
        <end position="89"/>
    </location>
</feature>
<protein>
    <submittedName>
        <fullName evidence="3">Uncharacterized protein</fullName>
    </submittedName>
</protein>
<dbReference type="PANTHER" id="PTHR14332">
    <property type="entry name" value="DISRUPTED IN SCHIZOPHRENIA 1 PROTEIN"/>
    <property type="match status" value="1"/>
</dbReference>
<dbReference type="Proteomes" id="UP000314981">
    <property type="component" value="Chromosome 28"/>
</dbReference>
<reference evidence="3" key="3">
    <citation type="submission" date="2025-09" db="UniProtKB">
        <authorList>
            <consortium name="Ensembl"/>
        </authorList>
    </citation>
    <scope>IDENTIFICATION</scope>
</reference>
<dbReference type="AlphaFoldDB" id="A0A4W2DUE9"/>
<evidence type="ECO:0000256" key="2">
    <source>
        <dbReference type="SAM" id="MobiDB-lite"/>
    </source>
</evidence>
<dbReference type="Ensembl" id="ENSBIXT00000004636.1">
    <property type="protein sequence ID" value="ENSBIXP00000030245.1"/>
    <property type="gene ID" value="ENSBIXG00000012139.1"/>
</dbReference>
<dbReference type="GO" id="GO:0001764">
    <property type="term" value="P:neuron migration"/>
    <property type="evidence" value="ECO:0007669"/>
    <property type="project" value="TreeGrafter"/>
</dbReference>
<feature type="coiled-coil region" evidence="1">
    <location>
        <begin position="362"/>
        <end position="389"/>
    </location>
</feature>
<sequence>MLGGGPQGAPAGGGRGHRAGSQDCSPPAASFRRRRLARRPGYMRSAAGPRIGFLSPPVGAPFRAQGGACGKESHHLESRAGPCGLDPGGQWRGRSVGSLIPRSTATSALTVGHRGPALTAAKGSPGLLGSQPRAGTALPNRLSRLCGPRATGCRGELPSTDTREAPSPCREAWNKGCPSPEDMSDTSCSLGSGPQAPAIPASSQDVFTSSFSFIRLSLGSAGERGEAEGCPPSREAEGPHQSLEEMEAKAASSGGPHDHPRLLSLPFTLKASQGLADATQTSGGSRGMECQTLPLLDTDAASSCSLDPLWFEASSSADAQRWDPLLSRCEPALLHCLQGQRRRLEVKSLRLKLQKLQDKAIEEDDYDKAEMIQQRLEALEKERSSLHFQLPSQQPALSTLLGHLGAQAQASLRWAAQSLQERIKSLSLSLKEITAKVCMSERLCSALRKKVNDIETQLPALFEAKMLAISGNHFYTAKELTEEIRSLTLEREALEGLLHKLLVLSSRNVQKLGSVKEDYSRLRQELDQGRAAYETSVKVNTMKYMEMLEEKLHSCKCPLLGKVWEADLEACRLLIQSLQLQEARGSLFADERQTDDLGGGTYTMALATPLRSHLEDGRKNPLQAFEEWTVHLTPSPHCASSEQKEESYIFSAELGEKCETIGKKLLYLEDQLHVAIHSHDEDLIHILLILQMEHLLGYFVKESLKKLHSFPMPQQMETNRYSWYLEFNTPLISEIIQYVMFSL</sequence>
<dbReference type="PANTHER" id="PTHR14332:SF3">
    <property type="entry name" value="DISRUPTED IN SCHIZOPHRENIA 1 PROTEIN"/>
    <property type="match status" value="1"/>
</dbReference>
<accession>A0A4W2DUE9</accession>
<evidence type="ECO:0000313" key="4">
    <source>
        <dbReference type="Proteomes" id="UP000314981"/>
    </source>
</evidence>
<dbReference type="GO" id="GO:0045111">
    <property type="term" value="C:intermediate filament cytoskeleton"/>
    <property type="evidence" value="ECO:0007669"/>
    <property type="project" value="TreeGrafter"/>
</dbReference>
<evidence type="ECO:0000256" key="1">
    <source>
        <dbReference type="SAM" id="Coils"/>
    </source>
</evidence>
<organism evidence="3 4">
    <name type="scientific">Bos indicus x Bos taurus</name>
    <name type="common">Hybrid cattle</name>
    <dbReference type="NCBI Taxonomy" id="30522"/>
    <lineage>
        <taxon>Eukaryota</taxon>
        <taxon>Metazoa</taxon>
        <taxon>Chordata</taxon>
        <taxon>Craniata</taxon>
        <taxon>Vertebrata</taxon>
        <taxon>Euteleostomi</taxon>
        <taxon>Mammalia</taxon>
        <taxon>Eutheria</taxon>
        <taxon>Laurasiatheria</taxon>
        <taxon>Artiodactyla</taxon>
        <taxon>Ruminantia</taxon>
        <taxon>Pecora</taxon>
        <taxon>Bovidae</taxon>
        <taxon>Bovinae</taxon>
        <taxon>Bos</taxon>
    </lineage>
</organism>
<keyword evidence="1" id="KW-0175">Coiled coil</keyword>
<feature type="region of interest" description="Disordered" evidence="2">
    <location>
        <begin position="107"/>
        <end position="203"/>
    </location>
</feature>
<evidence type="ECO:0000313" key="3">
    <source>
        <dbReference type="Ensembl" id="ENSBIXP00000030245.1"/>
    </source>
</evidence>
<dbReference type="GO" id="GO:0060271">
    <property type="term" value="P:cilium assembly"/>
    <property type="evidence" value="ECO:0007669"/>
    <property type="project" value="TreeGrafter"/>
</dbReference>
<reference evidence="3" key="2">
    <citation type="submission" date="2025-08" db="UniProtKB">
        <authorList>
            <consortium name="Ensembl"/>
        </authorList>
    </citation>
    <scope>IDENTIFICATION</scope>
</reference>
<dbReference type="InterPro" id="IPR026081">
    <property type="entry name" value="DISC1"/>
</dbReference>
<proteinExistence type="predicted"/>
<keyword evidence="4" id="KW-1185">Reference proteome</keyword>
<dbReference type="GO" id="GO:0005815">
    <property type="term" value="C:microtubule organizing center"/>
    <property type="evidence" value="ECO:0007669"/>
    <property type="project" value="TreeGrafter"/>
</dbReference>
<reference evidence="3 4" key="1">
    <citation type="submission" date="2018-11" db="EMBL/GenBank/DDBJ databases">
        <title>Haplotype-resolved cattle genomes.</title>
        <authorList>
            <person name="Low W.Y."/>
            <person name="Tearle R."/>
            <person name="Bickhart D.M."/>
            <person name="Rosen B.D."/>
            <person name="Koren S."/>
            <person name="Rhie A."/>
            <person name="Hiendleder S."/>
            <person name="Phillippy A.M."/>
            <person name="Smith T.P.L."/>
            <person name="Williams J.L."/>
        </authorList>
    </citation>
    <scope>NUCLEOTIDE SEQUENCE [LARGE SCALE GENOMIC DNA]</scope>
</reference>
<name>A0A4W2DUE9_BOBOX</name>
<dbReference type="GO" id="GO:0005874">
    <property type="term" value="C:microtubule"/>
    <property type="evidence" value="ECO:0007669"/>
    <property type="project" value="TreeGrafter"/>
</dbReference>
<feature type="compositionally biased region" description="Basic and acidic residues" evidence="2">
    <location>
        <begin position="234"/>
        <end position="248"/>
    </location>
</feature>
<feature type="compositionally biased region" description="Gly residues" evidence="2">
    <location>
        <begin position="1"/>
        <end position="14"/>
    </location>
</feature>
<feature type="region of interest" description="Disordered" evidence="2">
    <location>
        <begin position="222"/>
        <end position="261"/>
    </location>
</feature>